<evidence type="ECO:0000256" key="1">
    <source>
        <dbReference type="SAM" id="MobiDB-lite"/>
    </source>
</evidence>
<evidence type="ECO:0000313" key="3">
    <source>
        <dbReference type="Proteomes" id="UP000789405"/>
    </source>
</evidence>
<feature type="non-terminal residue" evidence="2">
    <location>
        <position position="267"/>
    </location>
</feature>
<dbReference type="AlphaFoldDB" id="A0A9N9EG57"/>
<accession>A0A9N9EG57</accession>
<feature type="region of interest" description="Disordered" evidence="1">
    <location>
        <begin position="245"/>
        <end position="267"/>
    </location>
</feature>
<dbReference type="OrthoDB" id="2487993at2759"/>
<proteinExistence type="predicted"/>
<evidence type="ECO:0000313" key="2">
    <source>
        <dbReference type="EMBL" id="CAG8673556.1"/>
    </source>
</evidence>
<sequence length="267" mass="29665">INQVHLTDREDLNLTIIWAVGVYSLESKVRKLDLITVSTSTHITIKRDLGSNRCPLKVSLVSIAQDVMKEFNKENTMLEAIEGILYVNAVDISYVDVPSITKRKVSDSVSSQVTSESYNFVCSKLLIAHQSACKSSDKVSDIGGSDCVKTMVDLTSGDSHLLKCEKVKNKDDNSLEYVSSSISGCCLSKHVRVDDEADDYIEYVDSDHIENKYVIEHNSEYVKGSSESGGNVVFENNEGINCSKKLNKGKEKEVQSTVHNTRRRTKS</sequence>
<dbReference type="EMBL" id="CAJVPY010007004">
    <property type="protein sequence ID" value="CAG8673556.1"/>
    <property type="molecule type" value="Genomic_DNA"/>
</dbReference>
<gene>
    <name evidence="2" type="ORF">DERYTH_LOCUS11384</name>
</gene>
<dbReference type="Proteomes" id="UP000789405">
    <property type="component" value="Unassembled WGS sequence"/>
</dbReference>
<name>A0A9N9EG57_9GLOM</name>
<organism evidence="2 3">
    <name type="scientific">Dentiscutata erythropus</name>
    <dbReference type="NCBI Taxonomy" id="1348616"/>
    <lineage>
        <taxon>Eukaryota</taxon>
        <taxon>Fungi</taxon>
        <taxon>Fungi incertae sedis</taxon>
        <taxon>Mucoromycota</taxon>
        <taxon>Glomeromycotina</taxon>
        <taxon>Glomeromycetes</taxon>
        <taxon>Diversisporales</taxon>
        <taxon>Gigasporaceae</taxon>
        <taxon>Dentiscutata</taxon>
    </lineage>
</organism>
<reference evidence="2" key="1">
    <citation type="submission" date="2021-06" db="EMBL/GenBank/DDBJ databases">
        <authorList>
            <person name="Kallberg Y."/>
            <person name="Tangrot J."/>
            <person name="Rosling A."/>
        </authorList>
    </citation>
    <scope>NUCLEOTIDE SEQUENCE</scope>
    <source>
        <strain evidence="2">MA453B</strain>
    </source>
</reference>
<comment type="caution">
    <text evidence="2">The sequence shown here is derived from an EMBL/GenBank/DDBJ whole genome shotgun (WGS) entry which is preliminary data.</text>
</comment>
<protein>
    <submittedName>
        <fullName evidence="2">10204_t:CDS:1</fullName>
    </submittedName>
</protein>
<keyword evidence="3" id="KW-1185">Reference proteome</keyword>